<dbReference type="SUPFAM" id="SSF81606">
    <property type="entry name" value="PP2C-like"/>
    <property type="match status" value="1"/>
</dbReference>
<dbReference type="PROSITE" id="PS51746">
    <property type="entry name" value="PPM_2"/>
    <property type="match status" value="1"/>
</dbReference>
<feature type="domain" description="PPM-type phosphatase" evidence="2">
    <location>
        <begin position="166"/>
        <end position="445"/>
    </location>
</feature>
<dbReference type="AlphaFoldDB" id="A0A7R9YUW4"/>
<dbReference type="GO" id="GO:0004722">
    <property type="term" value="F:protein serine/threonine phosphatase activity"/>
    <property type="evidence" value="ECO:0007669"/>
    <property type="project" value="InterPro"/>
</dbReference>
<dbReference type="PANTHER" id="PTHR47992">
    <property type="entry name" value="PROTEIN PHOSPHATASE"/>
    <property type="match status" value="1"/>
</dbReference>
<dbReference type="CDD" id="cd00143">
    <property type="entry name" value="PP2Cc"/>
    <property type="match status" value="1"/>
</dbReference>
<protein>
    <recommendedName>
        <fullName evidence="2">PPM-type phosphatase domain-containing protein</fullName>
    </recommendedName>
</protein>
<dbReference type="FunFam" id="3.60.40.10:FF:000051">
    <property type="entry name" value="Protein phosphatase 2C-like protein"/>
    <property type="match status" value="1"/>
</dbReference>
<organism evidence="3">
    <name type="scientific">Chlamydomonas euryale</name>
    <dbReference type="NCBI Taxonomy" id="1486919"/>
    <lineage>
        <taxon>Eukaryota</taxon>
        <taxon>Viridiplantae</taxon>
        <taxon>Chlorophyta</taxon>
        <taxon>core chlorophytes</taxon>
        <taxon>Chlorophyceae</taxon>
        <taxon>CS clade</taxon>
        <taxon>Chlamydomonadales</taxon>
        <taxon>Chlamydomonadaceae</taxon>
        <taxon>Chlamydomonas</taxon>
    </lineage>
</organism>
<evidence type="ECO:0000313" key="3">
    <source>
        <dbReference type="EMBL" id="CAD8288687.1"/>
    </source>
</evidence>
<feature type="compositionally biased region" description="Gly residues" evidence="1">
    <location>
        <begin position="30"/>
        <end position="44"/>
    </location>
</feature>
<dbReference type="SMART" id="SM00332">
    <property type="entry name" value="PP2Cc"/>
    <property type="match status" value="1"/>
</dbReference>
<dbReference type="Pfam" id="PF00481">
    <property type="entry name" value="PP2C"/>
    <property type="match status" value="1"/>
</dbReference>
<accession>A0A7R9YUW4</accession>
<feature type="region of interest" description="Disordered" evidence="1">
    <location>
        <begin position="1"/>
        <end position="100"/>
    </location>
</feature>
<name>A0A7R9YUW4_9CHLO</name>
<dbReference type="InterPro" id="IPR015655">
    <property type="entry name" value="PP2C"/>
</dbReference>
<evidence type="ECO:0000259" key="2">
    <source>
        <dbReference type="PROSITE" id="PS51746"/>
    </source>
</evidence>
<evidence type="ECO:0000256" key="1">
    <source>
        <dbReference type="SAM" id="MobiDB-lite"/>
    </source>
</evidence>
<reference evidence="3" key="1">
    <citation type="submission" date="2021-01" db="EMBL/GenBank/DDBJ databases">
        <authorList>
            <person name="Corre E."/>
            <person name="Pelletier E."/>
            <person name="Niang G."/>
            <person name="Scheremetjew M."/>
            <person name="Finn R."/>
            <person name="Kale V."/>
            <person name="Holt S."/>
            <person name="Cochrane G."/>
            <person name="Meng A."/>
            <person name="Brown T."/>
            <person name="Cohen L."/>
        </authorList>
    </citation>
    <scope>NUCLEOTIDE SEQUENCE</scope>
    <source>
        <strain evidence="3">CCMP219</strain>
    </source>
</reference>
<sequence>MGCASSSPTQDDTAVKTGKPEFSNVVAGGSNVGGGSGGGGGDGGAAASSGTATPKGPNSTRARRLSCLPDAAGAGAGVQAQDEGIQAGSPRIVDPGDDEAAARAKKTRSRRLSYFTNEANRIPVPEECEAADAEAVTYQDSDVVGAAQYDGGVGTSTSNGSGAITRVSVACMSRAGKEPGFKKTNQDNCFAFEKYILEGQSLFGAMDGHGPHGHLVSGYVKQHLPMILVNRLTTEKDDMQAISAAFLEAQASLESTSRIDCEFSGTTAVVSLLKGNTLTTGWVGDSRGVIGRETQENGWEAIELTEDHKPANPEEQARIIASNGRVERLVDEVGEAMGPYRVWLQYAWIPGLAMSRALGDVLAHSVGVSSQPEHSVVELDPSHKFMILASDGVWEFINSAEAVDIVRQFESIDEACRALVDQAYQRWLTEEDGVVDDITAVVVKFHF</sequence>
<gene>
    <name evidence="3" type="ORF">CEUR00632_LOCUS8726</name>
</gene>
<dbReference type="InterPro" id="IPR036457">
    <property type="entry name" value="PPM-type-like_dom_sf"/>
</dbReference>
<feature type="compositionally biased region" description="Polar residues" evidence="1">
    <location>
        <begin position="1"/>
        <end position="12"/>
    </location>
</feature>
<proteinExistence type="predicted"/>
<dbReference type="InterPro" id="IPR001932">
    <property type="entry name" value="PPM-type_phosphatase-like_dom"/>
</dbReference>
<dbReference type="Gene3D" id="3.60.40.10">
    <property type="entry name" value="PPM-type phosphatase domain"/>
    <property type="match status" value="1"/>
</dbReference>
<dbReference type="EMBL" id="HBEC01018614">
    <property type="protein sequence ID" value="CAD8288687.1"/>
    <property type="molecule type" value="Transcribed_RNA"/>
</dbReference>